<keyword evidence="3" id="KW-1185">Reference proteome</keyword>
<comment type="caution">
    <text evidence="2">The sequence shown here is derived from an EMBL/GenBank/DDBJ whole genome shotgun (WGS) entry which is preliminary data.</text>
</comment>
<accession>A0ABV0XSP8</accession>
<protein>
    <submittedName>
        <fullName evidence="2">Uncharacterized protein</fullName>
    </submittedName>
</protein>
<name>A0ABV0XSP8_9TELE</name>
<evidence type="ECO:0000256" key="1">
    <source>
        <dbReference type="SAM" id="MobiDB-lite"/>
    </source>
</evidence>
<dbReference type="EMBL" id="JAHRIP010011413">
    <property type="protein sequence ID" value="MEQ2284519.1"/>
    <property type="molecule type" value="Genomic_DNA"/>
</dbReference>
<feature type="compositionally biased region" description="Basic and acidic residues" evidence="1">
    <location>
        <begin position="81"/>
        <end position="93"/>
    </location>
</feature>
<gene>
    <name evidence="2" type="ORF">AMECASPLE_022491</name>
</gene>
<dbReference type="Proteomes" id="UP001469553">
    <property type="component" value="Unassembled WGS sequence"/>
</dbReference>
<feature type="region of interest" description="Disordered" evidence="1">
    <location>
        <begin position="81"/>
        <end position="100"/>
    </location>
</feature>
<evidence type="ECO:0000313" key="2">
    <source>
        <dbReference type="EMBL" id="MEQ2284519.1"/>
    </source>
</evidence>
<sequence>MDGQTDGPVGGRTDRFIDRWMDGGINSHCKTSPPCVSLAAGCSHTISSLLGRAKLRSPGLFDHLKSLQLIPACFQDNIVSGRERQKTDPRENKQQLWLAR</sequence>
<reference evidence="2 3" key="1">
    <citation type="submission" date="2021-06" db="EMBL/GenBank/DDBJ databases">
        <authorList>
            <person name="Palmer J.M."/>
        </authorList>
    </citation>
    <scope>NUCLEOTIDE SEQUENCE [LARGE SCALE GENOMIC DNA]</scope>
    <source>
        <strain evidence="2 3">AS_MEX2019</strain>
        <tissue evidence="2">Muscle</tissue>
    </source>
</reference>
<proteinExistence type="predicted"/>
<organism evidence="2 3">
    <name type="scientific">Ameca splendens</name>
    <dbReference type="NCBI Taxonomy" id="208324"/>
    <lineage>
        <taxon>Eukaryota</taxon>
        <taxon>Metazoa</taxon>
        <taxon>Chordata</taxon>
        <taxon>Craniata</taxon>
        <taxon>Vertebrata</taxon>
        <taxon>Euteleostomi</taxon>
        <taxon>Actinopterygii</taxon>
        <taxon>Neopterygii</taxon>
        <taxon>Teleostei</taxon>
        <taxon>Neoteleostei</taxon>
        <taxon>Acanthomorphata</taxon>
        <taxon>Ovalentaria</taxon>
        <taxon>Atherinomorphae</taxon>
        <taxon>Cyprinodontiformes</taxon>
        <taxon>Goodeidae</taxon>
        <taxon>Ameca</taxon>
    </lineage>
</organism>
<evidence type="ECO:0000313" key="3">
    <source>
        <dbReference type="Proteomes" id="UP001469553"/>
    </source>
</evidence>